<dbReference type="SUPFAM" id="SSF53474">
    <property type="entry name" value="alpha/beta-Hydrolases"/>
    <property type="match status" value="1"/>
</dbReference>
<name>A0A9D4V4R3_ADICA</name>
<gene>
    <name evidence="7" type="ORF">GOP47_0004831</name>
</gene>
<dbReference type="Pfam" id="PF05705">
    <property type="entry name" value="DUF829"/>
    <property type="match status" value="1"/>
</dbReference>
<evidence type="ECO:0000256" key="5">
    <source>
        <dbReference type="ARBA" id="ARBA00023242"/>
    </source>
</evidence>
<dbReference type="PANTHER" id="PTHR12265">
    <property type="entry name" value="TRANSMEMBRANE PROTEIN 53"/>
    <property type="match status" value="1"/>
</dbReference>
<evidence type="ECO:0000313" key="7">
    <source>
        <dbReference type="EMBL" id="KAI5079352.1"/>
    </source>
</evidence>
<keyword evidence="8" id="KW-1185">Reference proteome</keyword>
<dbReference type="Gene3D" id="3.40.50.1820">
    <property type="entry name" value="alpha/beta hydrolase"/>
    <property type="match status" value="1"/>
</dbReference>
<sequence length="498" mass="55612">MATFSASSDLPDKSCLRSFTSVMGQTLLLSSRYAPTSFEFGFSLPDSPPMESLACGQPPLPSATHIIPFSPFTSQSSAVRFYKPESTISLGQIYRQGVVRPIQEVYHLTKNFPCMTYRPLLDAVSAHISPSDAIAHLRWRNWKHPMMAHNWHALIAGQHRMVTDFSLPRLPHMFHFEKLHALLYGAYSNPPMASTSLLHMWQGPVQNPDSDDGEKPPVKQKPLVAVVLLGWLGAEHRHLKRYADWYTSRGIHAVTFVVPMKDLLTLKAGDRAEKHVDVLTQNLVQWFNEDASGGNDEKIVIFHTFSNTGWLTYGAVLERLISQGDDLLDRIKGCVVDSAPSARPDPHVWASGFSAALLKKGSVATQMLQSCGADDWNGAISQPKPSFKETALLAMLENFFSVFLQIPYVSRRLKDVVSVLASQQPACPQLYIYSSADIVIPAKSVESFIEEQRKAGHMVKACNFQCSPHVDHFRTFPDKYSELLTSFLKLCVPQWAAQ</sequence>
<comment type="subcellular location">
    <subcellularLocation>
        <location evidence="6">Nucleus outer membrane</location>
        <topology evidence="6">Single-pass membrane protein</topology>
    </subcellularLocation>
</comment>
<dbReference type="InterPro" id="IPR029058">
    <property type="entry name" value="AB_hydrolase_fold"/>
</dbReference>
<comment type="similarity">
    <text evidence="1">Belongs to the TMEM53 family.</text>
</comment>
<dbReference type="OrthoDB" id="77878at2759"/>
<dbReference type="EMBL" id="JABFUD020000005">
    <property type="protein sequence ID" value="KAI5079352.1"/>
    <property type="molecule type" value="Genomic_DNA"/>
</dbReference>
<dbReference type="AlphaFoldDB" id="A0A9D4V4R3"/>
<keyword evidence="4" id="KW-0472">Membrane</keyword>
<evidence type="ECO:0000256" key="2">
    <source>
        <dbReference type="ARBA" id="ARBA00022692"/>
    </source>
</evidence>
<dbReference type="GO" id="GO:0005640">
    <property type="term" value="C:nuclear outer membrane"/>
    <property type="evidence" value="ECO:0007669"/>
    <property type="project" value="UniProtKB-SubCell"/>
</dbReference>
<evidence type="ECO:0000256" key="4">
    <source>
        <dbReference type="ARBA" id="ARBA00023136"/>
    </source>
</evidence>
<keyword evidence="2" id="KW-0812">Transmembrane</keyword>
<dbReference type="Proteomes" id="UP000886520">
    <property type="component" value="Chromosome 5"/>
</dbReference>
<evidence type="ECO:0000256" key="1">
    <source>
        <dbReference type="ARBA" id="ARBA00007387"/>
    </source>
</evidence>
<accession>A0A9D4V4R3</accession>
<proteinExistence type="inferred from homology"/>
<evidence type="ECO:0000313" key="8">
    <source>
        <dbReference type="Proteomes" id="UP000886520"/>
    </source>
</evidence>
<dbReference type="InterPro" id="IPR008547">
    <property type="entry name" value="DUF829_TMEM53"/>
</dbReference>
<keyword evidence="3" id="KW-1133">Transmembrane helix</keyword>
<organism evidence="7 8">
    <name type="scientific">Adiantum capillus-veneris</name>
    <name type="common">Maidenhair fern</name>
    <dbReference type="NCBI Taxonomy" id="13818"/>
    <lineage>
        <taxon>Eukaryota</taxon>
        <taxon>Viridiplantae</taxon>
        <taxon>Streptophyta</taxon>
        <taxon>Embryophyta</taxon>
        <taxon>Tracheophyta</taxon>
        <taxon>Polypodiopsida</taxon>
        <taxon>Polypodiidae</taxon>
        <taxon>Polypodiales</taxon>
        <taxon>Pteridineae</taxon>
        <taxon>Pteridaceae</taxon>
        <taxon>Vittarioideae</taxon>
        <taxon>Adiantum</taxon>
    </lineage>
</organism>
<evidence type="ECO:0000256" key="6">
    <source>
        <dbReference type="ARBA" id="ARBA00034303"/>
    </source>
</evidence>
<comment type="caution">
    <text evidence="7">The sequence shown here is derived from an EMBL/GenBank/DDBJ whole genome shotgun (WGS) entry which is preliminary data.</text>
</comment>
<evidence type="ECO:0000256" key="3">
    <source>
        <dbReference type="ARBA" id="ARBA00022989"/>
    </source>
</evidence>
<keyword evidence="5" id="KW-0539">Nucleus</keyword>
<dbReference type="PANTHER" id="PTHR12265:SF30">
    <property type="entry name" value="TRANSMEMBRANE PROTEIN 53"/>
    <property type="match status" value="1"/>
</dbReference>
<evidence type="ECO:0008006" key="9">
    <source>
        <dbReference type="Google" id="ProtNLM"/>
    </source>
</evidence>
<reference evidence="7 8" key="1">
    <citation type="submission" date="2021-01" db="EMBL/GenBank/DDBJ databases">
        <title>Adiantum capillus-veneris genome.</title>
        <authorList>
            <person name="Fang Y."/>
            <person name="Liao Q."/>
        </authorList>
    </citation>
    <scope>NUCLEOTIDE SEQUENCE [LARGE SCALE GENOMIC DNA]</scope>
    <source>
        <strain evidence="7">H3</strain>
        <tissue evidence="7">Leaf</tissue>
    </source>
</reference>
<protein>
    <recommendedName>
        <fullName evidence="9">Transmembrane protein 53</fullName>
    </recommendedName>
</protein>